<dbReference type="FunFam" id="3.30.420.10:FF:000031">
    <property type="entry name" value="RNA exonuclease 1"/>
    <property type="match status" value="1"/>
</dbReference>
<evidence type="ECO:0000313" key="9">
    <source>
        <dbReference type="EMBL" id="PWN29582.1"/>
    </source>
</evidence>
<dbReference type="RefSeq" id="XP_025364194.1">
    <property type="nucleotide sequence ID" value="XM_025504073.1"/>
</dbReference>
<name>A0A316UWH5_9BASI</name>
<dbReference type="EMBL" id="KZ819663">
    <property type="protein sequence ID" value="PWN29582.1"/>
    <property type="molecule type" value="Genomic_DNA"/>
</dbReference>
<evidence type="ECO:0000313" key="10">
    <source>
        <dbReference type="Proteomes" id="UP000245884"/>
    </source>
</evidence>
<dbReference type="GeneID" id="37025896"/>
<feature type="non-terminal residue" evidence="9">
    <location>
        <position position="482"/>
    </location>
</feature>
<evidence type="ECO:0000256" key="7">
    <source>
        <dbReference type="SAM" id="MobiDB-lite"/>
    </source>
</evidence>
<evidence type="ECO:0000256" key="5">
    <source>
        <dbReference type="ARBA" id="ARBA00022839"/>
    </source>
</evidence>
<dbReference type="InterPro" id="IPR036397">
    <property type="entry name" value="RNaseH_sf"/>
</dbReference>
<dbReference type="OrthoDB" id="8191639at2759"/>
<dbReference type="SMART" id="SM00479">
    <property type="entry name" value="EXOIII"/>
    <property type="match status" value="1"/>
</dbReference>
<sequence length="482" mass="53094">PTISPAQHSRTSPILLTSRNTCLKTLHDHFCIAYAPLLESADPKVKDAGHLLASQDALQQERDVWTRATKMSYRSSIVTMAVGIKKRDVEAVKRCLSEALSILPNGDANDHTELATALATRLRSLCTEVGTNAAVDEKRRSEERRIKTELSVTKLKDADLICPDRRLAEFGFDVVPTRDGKQEAAAAQSSTSADAAWGAGSSELSAHGQQKECDRCRKPFIVGQGGPSDSTTGQDMHACHYHWGKKTFERDPTAGVRHRVQVWTCCGRGVEAPLKGDRTCCVGPHVFKEEDVAQLHRREGFVSTQELDEQLSNEERQEAKSTRLEIVALDCELGYTTGGLSLTRVTLIDQGGKAIYDSLCRPRTTLVDTNLQFSGVTTAQLQDPTIPSLPVIRQTLTHYISPTTLLVGHGLENDLRALRLLHPLLCDTALLFPHPIKGFPYRQKLKDLAYRLLGRTIQAGMSTDGHSSLEDAKASLDLVKWK</sequence>
<evidence type="ECO:0000256" key="6">
    <source>
        <dbReference type="ARBA" id="ARBA00023242"/>
    </source>
</evidence>
<evidence type="ECO:0000256" key="4">
    <source>
        <dbReference type="ARBA" id="ARBA00022801"/>
    </source>
</evidence>
<dbReference type="GO" id="GO:0004527">
    <property type="term" value="F:exonuclease activity"/>
    <property type="evidence" value="ECO:0007669"/>
    <property type="project" value="UniProtKB-KW"/>
</dbReference>
<proteinExistence type="inferred from homology"/>
<keyword evidence="5" id="KW-0269">Exonuclease</keyword>
<dbReference type="InterPro" id="IPR047021">
    <property type="entry name" value="REXO1/3/4-like"/>
</dbReference>
<dbReference type="AlphaFoldDB" id="A0A316UWH5"/>
<evidence type="ECO:0000256" key="1">
    <source>
        <dbReference type="ARBA" id="ARBA00004123"/>
    </source>
</evidence>
<keyword evidence="3" id="KW-0540">Nuclease</keyword>
<dbReference type="Gene3D" id="3.30.420.10">
    <property type="entry name" value="Ribonuclease H-like superfamily/Ribonuclease H"/>
    <property type="match status" value="1"/>
</dbReference>
<evidence type="ECO:0000256" key="3">
    <source>
        <dbReference type="ARBA" id="ARBA00022722"/>
    </source>
</evidence>
<keyword evidence="4" id="KW-0378">Hydrolase</keyword>
<dbReference type="Proteomes" id="UP000245884">
    <property type="component" value="Unassembled WGS sequence"/>
</dbReference>
<feature type="domain" description="Exonuclease" evidence="8">
    <location>
        <begin position="325"/>
        <end position="482"/>
    </location>
</feature>
<protein>
    <recommendedName>
        <fullName evidence="8">Exonuclease domain-containing protein</fullName>
    </recommendedName>
</protein>
<feature type="region of interest" description="Disordered" evidence="7">
    <location>
        <begin position="181"/>
        <end position="203"/>
    </location>
</feature>
<comment type="subcellular location">
    <subcellularLocation>
        <location evidence="1">Nucleus</location>
    </subcellularLocation>
</comment>
<dbReference type="InterPro" id="IPR013520">
    <property type="entry name" value="Ribonucl_H"/>
</dbReference>
<dbReference type="STRING" id="1569628.A0A316UWH5"/>
<evidence type="ECO:0000259" key="8">
    <source>
        <dbReference type="SMART" id="SM00479"/>
    </source>
</evidence>
<feature type="compositionally biased region" description="Low complexity" evidence="7">
    <location>
        <begin position="184"/>
        <end position="196"/>
    </location>
</feature>
<dbReference type="InterPro" id="IPR012337">
    <property type="entry name" value="RNaseH-like_sf"/>
</dbReference>
<dbReference type="GO" id="GO:0003676">
    <property type="term" value="F:nucleic acid binding"/>
    <property type="evidence" value="ECO:0007669"/>
    <property type="project" value="InterPro"/>
</dbReference>
<gene>
    <name evidence="9" type="ORF">BDZ90DRAFT_210545</name>
</gene>
<dbReference type="PANTHER" id="PTHR12801:SF115">
    <property type="entry name" value="FI18136P1-RELATED"/>
    <property type="match status" value="1"/>
</dbReference>
<dbReference type="GO" id="GO:0005634">
    <property type="term" value="C:nucleus"/>
    <property type="evidence" value="ECO:0007669"/>
    <property type="project" value="UniProtKB-SubCell"/>
</dbReference>
<dbReference type="CDD" id="cd06145">
    <property type="entry name" value="REX1_like"/>
    <property type="match status" value="1"/>
</dbReference>
<dbReference type="InterPro" id="IPR034922">
    <property type="entry name" value="REX1-like_exo"/>
</dbReference>
<feature type="non-terminal residue" evidence="9">
    <location>
        <position position="1"/>
    </location>
</feature>
<dbReference type="PANTHER" id="PTHR12801">
    <property type="entry name" value="RNA EXONUCLEASE REXO1 / RECO3 FAMILY MEMBER-RELATED"/>
    <property type="match status" value="1"/>
</dbReference>
<evidence type="ECO:0000256" key="2">
    <source>
        <dbReference type="ARBA" id="ARBA00006357"/>
    </source>
</evidence>
<comment type="similarity">
    <text evidence="2">Belongs to the REXO1/REXO3 family.</text>
</comment>
<dbReference type="GO" id="GO:0010629">
    <property type="term" value="P:negative regulation of gene expression"/>
    <property type="evidence" value="ECO:0007669"/>
    <property type="project" value="UniProtKB-ARBA"/>
</dbReference>
<keyword evidence="10" id="KW-1185">Reference proteome</keyword>
<keyword evidence="6" id="KW-0539">Nucleus</keyword>
<reference evidence="9 10" key="1">
    <citation type="journal article" date="2018" name="Mol. Biol. Evol.">
        <title>Broad Genomic Sampling Reveals a Smut Pathogenic Ancestry of the Fungal Clade Ustilaginomycotina.</title>
        <authorList>
            <person name="Kijpornyongpan T."/>
            <person name="Mondo S.J."/>
            <person name="Barry K."/>
            <person name="Sandor L."/>
            <person name="Lee J."/>
            <person name="Lipzen A."/>
            <person name="Pangilinan J."/>
            <person name="LaButti K."/>
            <person name="Hainaut M."/>
            <person name="Henrissat B."/>
            <person name="Grigoriev I.V."/>
            <person name="Spatafora J.W."/>
            <person name="Aime M.C."/>
        </authorList>
    </citation>
    <scope>NUCLEOTIDE SEQUENCE [LARGE SCALE GENOMIC DNA]</scope>
    <source>
        <strain evidence="9 10">MCA 5214</strain>
    </source>
</reference>
<organism evidence="9 10">
    <name type="scientific">Jaminaea rosea</name>
    <dbReference type="NCBI Taxonomy" id="1569628"/>
    <lineage>
        <taxon>Eukaryota</taxon>
        <taxon>Fungi</taxon>
        <taxon>Dikarya</taxon>
        <taxon>Basidiomycota</taxon>
        <taxon>Ustilaginomycotina</taxon>
        <taxon>Exobasidiomycetes</taxon>
        <taxon>Microstromatales</taxon>
        <taxon>Microstromatales incertae sedis</taxon>
        <taxon>Jaminaea</taxon>
    </lineage>
</organism>
<dbReference type="SUPFAM" id="SSF53098">
    <property type="entry name" value="Ribonuclease H-like"/>
    <property type="match status" value="1"/>
</dbReference>
<accession>A0A316UWH5</accession>